<reference evidence="1" key="1">
    <citation type="submission" date="2020-03" db="EMBL/GenBank/DDBJ databases">
        <title>The deep terrestrial virosphere.</title>
        <authorList>
            <person name="Holmfeldt K."/>
            <person name="Nilsson E."/>
            <person name="Simone D."/>
            <person name="Lopez-Fernandez M."/>
            <person name="Wu X."/>
            <person name="de Brujin I."/>
            <person name="Lundin D."/>
            <person name="Andersson A."/>
            <person name="Bertilsson S."/>
            <person name="Dopson M."/>
        </authorList>
    </citation>
    <scope>NUCLEOTIDE SEQUENCE</scope>
    <source>
        <strain evidence="1">TM448B00508</strain>
    </source>
</reference>
<protein>
    <submittedName>
        <fullName evidence="1">Uncharacterized protein</fullName>
    </submittedName>
</protein>
<evidence type="ECO:0000313" key="1">
    <source>
        <dbReference type="EMBL" id="QJH95711.1"/>
    </source>
</evidence>
<gene>
    <name evidence="1" type="ORF">TM448B00508_0025</name>
</gene>
<organism evidence="1">
    <name type="scientific">viral metagenome</name>
    <dbReference type="NCBI Taxonomy" id="1070528"/>
    <lineage>
        <taxon>unclassified sequences</taxon>
        <taxon>metagenomes</taxon>
        <taxon>organismal metagenomes</taxon>
    </lineage>
</organism>
<dbReference type="AlphaFoldDB" id="A0A6M3XD36"/>
<sequence>MARITIDTTTPVEIPSFDPPGPGEYMFEIKESDIYVDEENGRQSIRWELEVVEAESPENEKYVGKTISNFTTFAAEQTYIDRMTLDRRQKNPSAKDYDPRAPLMGFLVDIGAATKDEAGRFSDTQNLFDASGSFDLDVLNGHRFYATVVERPGKGANAGKTFTNIKRIRPLTAEA</sequence>
<proteinExistence type="predicted"/>
<name>A0A6M3XD36_9ZZZZ</name>
<accession>A0A6M3XD36</accession>
<dbReference type="EMBL" id="MT144627">
    <property type="protein sequence ID" value="QJH95711.1"/>
    <property type="molecule type" value="Genomic_DNA"/>
</dbReference>